<organism evidence="9 10">
    <name type="scientific">Paenibacillus odorifer</name>
    <dbReference type="NCBI Taxonomy" id="189426"/>
    <lineage>
        <taxon>Bacteria</taxon>
        <taxon>Bacillati</taxon>
        <taxon>Bacillota</taxon>
        <taxon>Bacilli</taxon>
        <taxon>Bacillales</taxon>
        <taxon>Paenibacillaceae</taxon>
        <taxon>Paenibacillus</taxon>
    </lineage>
</organism>
<dbReference type="RefSeq" id="WP_076299149.1">
    <property type="nucleotide sequence ID" value="NZ_MPTD01000006.1"/>
</dbReference>
<name>A0ABX3HQT2_9BACL</name>
<feature type="domain" description="GH26" evidence="8">
    <location>
        <begin position="418"/>
        <end position="777"/>
    </location>
</feature>
<dbReference type="InterPro" id="IPR049475">
    <property type="entry name" value="Mann_GBD_bact"/>
</dbReference>
<dbReference type="PANTHER" id="PTHR43308">
    <property type="entry name" value="OUTER MEMBRANE PROTEIN ALPHA-RELATED"/>
    <property type="match status" value="1"/>
</dbReference>
<evidence type="ECO:0000259" key="8">
    <source>
        <dbReference type="PROSITE" id="PS51764"/>
    </source>
</evidence>
<dbReference type="InterPro" id="IPR022790">
    <property type="entry name" value="GH26_dom"/>
</dbReference>
<evidence type="ECO:0000256" key="1">
    <source>
        <dbReference type="ARBA" id="ARBA00007754"/>
    </source>
</evidence>
<dbReference type="Pfam" id="PF21253">
    <property type="entry name" value="Mann_GBD_bact"/>
    <property type="match status" value="2"/>
</dbReference>
<evidence type="ECO:0008006" key="11">
    <source>
        <dbReference type="Google" id="ProtNLM"/>
    </source>
</evidence>
<dbReference type="Pfam" id="PF03425">
    <property type="entry name" value="CBM_11"/>
    <property type="match status" value="1"/>
</dbReference>
<dbReference type="InterPro" id="IPR005087">
    <property type="entry name" value="CBM11"/>
</dbReference>
<feature type="domain" description="SLH" evidence="7">
    <location>
        <begin position="26"/>
        <end position="89"/>
    </location>
</feature>
<sequence>MKRFKKSFALFLTAVMLVTMAVPALANGKTNENLKAHWAGESVEKWQGNGVIQGYPDGSFKPDHKVTRAELVSIINKLFGFSTLSEMSFSDVPAKAWYASALSIAKQAGYYKGFPDNKAKADTEVTRQDAATLIASVFSLEPGTKASAFTDQASISAYAKEATLALSGILSGYPDGTFRPNEPITRAEVVTIVDRLVSGYYNTAGTFTGGDIHGNIVINQSGVELKNVAASGNLYLTSGIGDGEGVLENVTVQGNVLISGGGEHSIHLKNSKLAVVKVNRPEGKVRVVIEDRTVITQLTIDSASIIEVGSGSTIDQLVIGNGATGTLITTKGTISKLVVSASSVVLNGVTIVEGTYTVKDGVLVGQGTSTPAPGGSGGTSVEPTATPVPTATPEPTATAAPTATPEAGVHIVDVDASTATKSLFAYLDSMSGKQVMFGHQHDTTVSFAGKDKNGNVISDVYSSTGDYPGVFGWDTLSLDGYENPPGVSGDYEASRLGLSAAMKQAHDLGGIVTLSTHPYNFVTGGSFNDTGNSKGATRSVVSRILPGGDKNGEFNKYLDRISDFANNLKDDDGNLIPVLFRPFHEQNGGWFWWGAATTTKSEYAELYRYTVEYLRDVKGVHNFLYVFSPNGSFNGNESEYLTTYPGDQFVDILGMDQYDNKENAGSEAFLNGLVKDLKMISQLAQDKGKIVTLSEYGYSAAGMKTTGNNELEWFTKVLNAIKADPDAAKISYMLTWANFGEGNNLYVPYKNVPNKANHELLPDFVNFYKDDFTAFASDVKDDNKYNLEVEVAGKKPFLHIVTPNNISTITDAVTVIRAKVLNAVPSKVTYTVGDSGVEVEMTLGADGYYSASWQPDASLNGSSAEITVRAYGTGDATLTQTNSVFLKINEAPIKVLNFDTDKDLEQIQNNGTWSGLANNAEMIKTVLQHASLDANGKLVINITEGLSAEDTWQELKLQLNDLALDGVDLTQVTRVKFSVLIPEAAQNEANNAAVRSVIQLPPVWDTKYGMDSSYKSLSDLEKVNVGGGSQYYKFDVSIDLDNAAKSAEATGLAISLVGSGLEVEGELPIYVDNIGLYNTYTAPVADKALVDNFESYGSSDEALVAKYPKAGGDDVSVSLSSEHKASGDYGMKLHYTINNAGYTGVGKSLGSMDWSDYNALSMWVASDGDNAYAEKGEPLKLVVQLVIDGGYFEAYPVINPDKNGKIVLSLKNLTEMSWGKAGELTQERLKQVQSFNLYVNAMDGQSHEGSLYFDDIQAVYDGTLPDMSEEGNGGSQGHAPGVLYAFATEADIAGWAATNGSSANAQPPAFDANEEAASVQFDLINTGNDANGSSKESFELAINPEKLNIIGLDTISAKVKLSSGAAKARLFIKTGADWKWSDSGDPVPVDSKGYMTLSISLPTAAAGVGVDLAAVKTIGIKIEDVSNDGGTAKLYLKEVSLEKAVPDVHYGFETGNDGWAINSGTATVTSDVYAEGNQSLKLDFAWNGEDKDPFIAASKVAALDLSSFSKLTAKVRIVSDQPDVQAKLFLQLGGYAVWVDSGAKIAAQDGFTEFTIDLSNNSNLSPENLKKVDAIGIQFVTPSTAGTATAYIDEIIASN</sequence>
<keyword evidence="2 4" id="KW-0378">Hydrolase</keyword>
<dbReference type="Gene3D" id="3.20.20.80">
    <property type="entry name" value="Glycosidases"/>
    <property type="match status" value="1"/>
</dbReference>
<keyword evidence="6" id="KW-0732">Signal</keyword>
<feature type="active site" description="Nucleophile" evidence="4">
    <location>
        <position position="695"/>
    </location>
</feature>
<feature type="signal peptide" evidence="6">
    <location>
        <begin position="1"/>
        <end position="26"/>
    </location>
</feature>
<dbReference type="PROSITE" id="PS51272">
    <property type="entry name" value="SLH"/>
    <property type="match status" value="3"/>
</dbReference>
<dbReference type="Pfam" id="PF02156">
    <property type="entry name" value="Glyco_hydro_26"/>
    <property type="match status" value="1"/>
</dbReference>
<evidence type="ECO:0000256" key="3">
    <source>
        <dbReference type="ARBA" id="ARBA00023295"/>
    </source>
</evidence>
<dbReference type="PANTHER" id="PTHR43308:SF5">
    <property type="entry name" value="S-LAYER PROTEIN _ PEPTIDOGLYCAN ENDO-BETA-N-ACETYLGLUCOSAMINIDASE"/>
    <property type="match status" value="1"/>
</dbReference>
<feature type="active site" description="Proton donor" evidence="4">
    <location>
        <position position="585"/>
    </location>
</feature>
<dbReference type="Gene3D" id="2.60.40.10">
    <property type="entry name" value="Immunoglobulins"/>
    <property type="match status" value="1"/>
</dbReference>
<dbReference type="InterPro" id="IPR013783">
    <property type="entry name" value="Ig-like_fold"/>
</dbReference>
<feature type="domain" description="SLH" evidence="7">
    <location>
        <begin position="90"/>
        <end position="143"/>
    </location>
</feature>
<dbReference type="InterPro" id="IPR001119">
    <property type="entry name" value="SLH_dom"/>
</dbReference>
<evidence type="ECO:0000259" key="7">
    <source>
        <dbReference type="PROSITE" id="PS51272"/>
    </source>
</evidence>
<keyword evidence="10" id="KW-1185">Reference proteome</keyword>
<accession>A0ABX3HQT2</accession>
<dbReference type="EMBL" id="MPTD01000006">
    <property type="protein sequence ID" value="OMD52747.1"/>
    <property type="molecule type" value="Genomic_DNA"/>
</dbReference>
<dbReference type="SUPFAM" id="SSF51445">
    <property type="entry name" value="(Trans)glycosidases"/>
    <property type="match status" value="1"/>
</dbReference>
<evidence type="ECO:0000256" key="6">
    <source>
        <dbReference type="SAM" id="SignalP"/>
    </source>
</evidence>
<dbReference type="Proteomes" id="UP000187313">
    <property type="component" value="Unassembled WGS sequence"/>
</dbReference>
<dbReference type="InterPro" id="IPR008979">
    <property type="entry name" value="Galactose-bd-like_sf"/>
</dbReference>
<evidence type="ECO:0000256" key="2">
    <source>
        <dbReference type="ARBA" id="ARBA00022801"/>
    </source>
</evidence>
<dbReference type="Pfam" id="PF00395">
    <property type="entry name" value="SLH"/>
    <property type="match status" value="3"/>
</dbReference>
<proteinExistence type="inferred from homology"/>
<dbReference type="PRINTS" id="PR00739">
    <property type="entry name" value="GLHYDRLASE26"/>
</dbReference>
<dbReference type="Gene3D" id="2.60.120.260">
    <property type="entry name" value="Galactose-binding domain-like"/>
    <property type="match status" value="4"/>
</dbReference>
<evidence type="ECO:0000313" key="9">
    <source>
        <dbReference type="EMBL" id="OMD52747.1"/>
    </source>
</evidence>
<dbReference type="InterPro" id="IPR051465">
    <property type="entry name" value="Cell_Envelope_Struct_Comp"/>
</dbReference>
<protein>
    <recommendedName>
        <fullName evidence="11">Beta-mannosidase</fullName>
    </recommendedName>
</protein>
<feature type="chain" id="PRO_5045932952" description="Beta-mannosidase" evidence="6">
    <location>
        <begin position="27"/>
        <end position="1599"/>
    </location>
</feature>
<comment type="similarity">
    <text evidence="1 4">Belongs to the glycosyl hydrolase 26 family.</text>
</comment>
<dbReference type="Pfam" id="PF09212">
    <property type="entry name" value="CBM27"/>
    <property type="match status" value="1"/>
</dbReference>
<evidence type="ECO:0000256" key="5">
    <source>
        <dbReference type="SAM" id="MobiDB-lite"/>
    </source>
</evidence>
<feature type="region of interest" description="Disordered" evidence="5">
    <location>
        <begin position="367"/>
        <end position="403"/>
    </location>
</feature>
<evidence type="ECO:0000256" key="4">
    <source>
        <dbReference type="PROSITE-ProRule" id="PRU01100"/>
    </source>
</evidence>
<dbReference type="InterPro" id="IPR017853">
    <property type="entry name" value="GH"/>
</dbReference>
<keyword evidence="3 4" id="KW-0326">Glycosidase</keyword>
<gene>
    <name evidence="9" type="ORF">BSK51_10930</name>
</gene>
<evidence type="ECO:0000313" key="10">
    <source>
        <dbReference type="Proteomes" id="UP000187313"/>
    </source>
</evidence>
<dbReference type="PROSITE" id="PS51764">
    <property type="entry name" value="GH26"/>
    <property type="match status" value="1"/>
</dbReference>
<dbReference type="InterPro" id="IPR015295">
    <property type="entry name" value="CBM27"/>
</dbReference>
<reference evidence="9 10" key="1">
    <citation type="submission" date="2016-10" db="EMBL/GenBank/DDBJ databases">
        <title>Paenibacillus species isolates.</title>
        <authorList>
            <person name="Beno S.M."/>
        </authorList>
    </citation>
    <scope>NUCLEOTIDE SEQUENCE [LARGE SCALE GENOMIC DNA]</scope>
    <source>
        <strain evidence="9 10">FSL R5-0923</strain>
    </source>
</reference>
<dbReference type="InterPro" id="IPR000805">
    <property type="entry name" value="Glyco_hydro_26"/>
</dbReference>
<feature type="domain" description="SLH" evidence="7">
    <location>
        <begin position="144"/>
        <end position="207"/>
    </location>
</feature>
<comment type="caution">
    <text evidence="9">The sequence shown here is derived from an EMBL/GenBank/DDBJ whole genome shotgun (WGS) entry which is preliminary data.</text>
</comment>
<dbReference type="SUPFAM" id="SSF49785">
    <property type="entry name" value="Galactose-binding domain-like"/>
    <property type="match status" value="4"/>
</dbReference>